<name>A0A151X9U1_9HYME</name>
<evidence type="ECO:0000313" key="1">
    <source>
        <dbReference type="EMBL" id="KYQ57058.1"/>
    </source>
</evidence>
<dbReference type="EMBL" id="KQ982373">
    <property type="protein sequence ID" value="KYQ57058.1"/>
    <property type="molecule type" value="Genomic_DNA"/>
</dbReference>
<dbReference type="AlphaFoldDB" id="A0A151X9U1"/>
<sequence>MEQYGSYNELYAREGVHHRTDGTRSRFVIVQRADKLAGKRSLRPMPDRNGLRKFSLLFRQPSAAAGNYTFMYTCASVCETFEADHENDYTAETIRDKPGWTYVKKNGTTTAQVVRLHDHPPPPTTQLSGPLSMVRGLGGKSGETLKGFTGLRTLDSARIGSRSTGETKCTLKKEKEGKRECDVYTVNSPLSS</sequence>
<reference evidence="1 2" key="1">
    <citation type="submission" date="2015-09" db="EMBL/GenBank/DDBJ databases">
        <title>Trachymyrmex zeteki WGS genome.</title>
        <authorList>
            <person name="Nygaard S."/>
            <person name="Hu H."/>
            <person name="Boomsma J."/>
            <person name="Zhang G."/>
        </authorList>
    </citation>
    <scope>NUCLEOTIDE SEQUENCE [LARGE SCALE GENOMIC DNA]</scope>
    <source>
        <strain evidence="1">Tzet28-1</strain>
        <tissue evidence="1">Whole body</tissue>
    </source>
</reference>
<protein>
    <submittedName>
        <fullName evidence="1">Uncharacterized protein</fullName>
    </submittedName>
</protein>
<accession>A0A151X9U1</accession>
<keyword evidence="2" id="KW-1185">Reference proteome</keyword>
<dbReference type="Proteomes" id="UP000075809">
    <property type="component" value="Unassembled WGS sequence"/>
</dbReference>
<organism evidence="1 2">
    <name type="scientific">Mycetomoellerius zeteki</name>
    <dbReference type="NCBI Taxonomy" id="64791"/>
    <lineage>
        <taxon>Eukaryota</taxon>
        <taxon>Metazoa</taxon>
        <taxon>Ecdysozoa</taxon>
        <taxon>Arthropoda</taxon>
        <taxon>Hexapoda</taxon>
        <taxon>Insecta</taxon>
        <taxon>Pterygota</taxon>
        <taxon>Neoptera</taxon>
        <taxon>Endopterygota</taxon>
        <taxon>Hymenoptera</taxon>
        <taxon>Apocrita</taxon>
        <taxon>Aculeata</taxon>
        <taxon>Formicoidea</taxon>
        <taxon>Formicidae</taxon>
        <taxon>Myrmicinae</taxon>
        <taxon>Mycetomoellerius</taxon>
    </lineage>
</organism>
<evidence type="ECO:0000313" key="2">
    <source>
        <dbReference type="Proteomes" id="UP000075809"/>
    </source>
</evidence>
<gene>
    <name evidence="1" type="ORF">ALC60_04046</name>
</gene>
<proteinExistence type="predicted"/>